<protein>
    <submittedName>
        <fullName evidence="3">Sigma factor regulator C-terminal</fullName>
    </submittedName>
</protein>
<evidence type="ECO:0000259" key="2">
    <source>
        <dbReference type="Pfam" id="PF13791"/>
    </source>
</evidence>
<dbReference type="EMBL" id="FTPL01000003">
    <property type="protein sequence ID" value="SIT87983.1"/>
    <property type="molecule type" value="Genomic_DNA"/>
</dbReference>
<dbReference type="Pfam" id="PF13791">
    <property type="entry name" value="Sigma_reg_C"/>
    <property type="match status" value="1"/>
</dbReference>
<evidence type="ECO:0000313" key="4">
    <source>
        <dbReference type="Proteomes" id="UP000187550"/>
    </source>
</evidence>
<dbReference type="AlphaFoldDB" id="A0A1U7PRW5"/>
<keyword evidence="1" id="KW-1133">Transmembrane helix</keyword>
<sequence>MKEEDFEWNTPELRDSVRREKRRSLIRQILITVITVVVAFYALTATGTYMIERKIRSEGWTYSAWSTIRGANITNAGSEFIHSFLGATEIQNRQKVIGGIPINWGEVQREYSPVSKTSHRLNFPVYGQGTAEEEVIPLYYNGERLMSFYHPEKEYGQLPDDRSLMTSIRSDHVIEMAFSFDRAYTLAEIENIFPDNRSWIWVDSDQSDDQPVDAENAIGFKCYTDDLKQDADAFVGAADYLFKEDNGELAGIFKEVPKTGDIRAIGMVLTGTPDELSFVKDLPQIRAATLGATVDRY</sequence>
<dbReference type="OrthoDB" id="1730160at2"/>
<reference evidence="4" key="1">
    <citation type="submission" date="2017-01" db="EMBL/GenBank/DDBJ databases">
        <authorList>
            <person name="Varghese N."/>
            <person name="Submissions S."/>
        </authorList>
    </citation>
    <scope>NUCLEOTIDE SEQUENCE [LARGE SCALE GENOMIC DNA]</scope>
    <source>
        <strain evidence="4">MNA4</strain>
    </source>
</reference>
<feature type="transmembrane region" description="Helical" evidence="1">
    <location>
        <begin position="29"/>
        <end position="51"/>
    </location>
</feature>
<dbReference type="Proteomes" id="UP000187550">
    <property type="component" value="Unassembled WGS sequence"/>
</dbReference>
<dbReference type="InterPro" id="IPR025672">
    <property type="entry name" value="Sigma_reg_C_dom"/>
</dbReference>
<accession>A0A1U7PRW5</accession>
<name>A0A1U7PRW5_9BACI</name>
<proteinExistence type="predicted"/>
<keyword evidence="4" id="KW-1185">Reference proteome</keyword>
<keyword evidence="1" id="KW-0472">Membrane</keyword>
<evidence type="ECO:0000313" key="3">
    <source>
        <dbReference type="EMBL" id="SIT87983.1"/>
    </source>
</evidence>
<dbReference type="STRING" id="550447.SAMN05428946_2202"/>
<keyword evidence="1" id="KW-0812">Transmembrane</keyword>
<gene>
    <name evidence="3" type="ORF">SAMN05428946_2202</name>
</gene>
<evidence type="ECO:0000256" key="1">
    <source>
        <dbReference type="SAM" id="Phobius"/>
    </source>
</evidence>
<feature type="domain" description="Sigma factor regulator C-terminal" evidence="2">
    <location>
        <begin position="166"/>
        <end position="291"/>
    </location>
</feature>
<dbReference type="RefSeq" id="WP_076758894.1">
    <property type="nucleotide sequence ID" value="NZ_FTPL01000003.1"/>
</dbReference>
<organism evidence="3 4">
    <name type="scientific">Edaphobacillus lindanitolerans</name>
    <dbReference type="NCBI Taxonomy" id="550447"/>
    <lineage>
        <taxon>Bacteria</taxon>
        <taxon>Bacillati</taxon>
        <taxon>Bacillota</taxon>
        <taxon>Bacilli</taxon>
        <taxon>Bacillales</taxon>
        <taxon>Bacillaceae</taxon>
        <taxon>Edaphobacillus</taxon>
    </lineage>
</organism>